<feature type="compositionally biased region" description="Low complexity" evidence="6">
    <location>
        <begin position="377"/>
        <end position="387"/>
    </location>
</feature>
<feature type="compositionally biased region" description="Basic and acidic residues" evidence="6">
    <location>
        <begin position="230"/>
        <end position="247"/>
    </location>
</feature>
<feature type="region of interest" description="Disordered" evidence="6">
    <location>
        <begin position="610"/>
        <end position="630"/>
    </location>
</feature>
<dbReference type="InterPro" id="IPR000008">
    <property type="entry name" value="C2_dom"/>
</dbReference>
<dbReference type="SMART" id="SM00220">
    <property type="entry name" value="S_TKc"/>
    <property type="match status" value="1"/>
</dbReference>
<dbReference type="PROSITE" id="PS50004">
    <property type="entry name" value="C2"/>
    <property type="match status" value="1"/>
</dbReference>
<feature type="region of interest" description="Disordered" evidence="6">
    <location>
        <begin position="456"/>
        <end position="530"/>
    </location>
</feature>
<dbReference type="InterPro" id="IPR017441">
    <property type="entry name" value="Protein_kinase_ATP_BS"/>
</dbReference>
<feature type="compositionally biased region" description="Polar residues" evidence="6">
    <location>
        <begin position="345"/>
        <end position="356"/>
    </location>
</feature>
<dbReference type="SUPFAM" id="SSF56112">
    <property type="entry name" value="Protein kinase-like (PK-like)"/>
    <property type="match status" value="1"/>
</dbReference>
<evidence type="ECO:0000256" key="4">
    <source>
        <dbReference type="ARBA" id="ARBA00022840"/>
    </source>
</evidence>
<feature type="region of interest" description="Disordered" evidence="6">
    <location>
        <begin position="696"/>
        <end position="726"/>
    </location>
</feature>
<feature type="compositionally biased region" description="Basic and acidic residues" evidence="6">
    <location>
        <begin position="493"/>
        <end position="506"/>
    </location>
</feature>
<gene>
    <name evidence="9" type="ORF">WJX75_009338</name>
</gene>
<dbReference type="Pfam" id="PF00168">
    <property type="entry name" value="C2"/>
    <property type="match status" value="1"/>
</dbReference>
<feature type="compositionally biased region" description="Polar residues" evidence="6">
    <location>
        <begin position="308"/>
        <end position="337"/>
    </location>
</feature>
<evidence type="ECO:0000256" key="2">
    <source>
        <dbReference type="ARBA" id="ARBA00022741"/>
    </source>
</evidence>
<dbReference type="Proteomes" id="UP001491310">
    <property type="component" value="Unassembled WGS sequence"/>
</dbReference>
<feature type="compositionally biased region" description="Low complexity" evidence="6">
    <location>
        <begin position="144"/>
        <end position="155"/>
    </location>
</feature>
<feature type="region of interest" description="Disordered" evidence="6">
    <location>
        <begin position="646"/>
        <end position="681"/>
    </location>
</feature>
<sequence length="1002" mass="106959">MLEVTAVGAIQLPDIEVMRGFGVKMDSYLALQLGSSTAKTKKAYGGGRNPNWQEVLHLELHPGIHDLHISVRKYSKISAHDEIARGSISLPAWEQQGSKCWDQRVALQPARMGKGSALGGEVLLKLQYTTVQEASSLSDTTLWPPLESSSQTSSLPPLPSHGGEQAAPLSSAGASASLTRLMNKLQKPRKSRITSDATPVPVLLLSGTDAASNGEAPTGHSPRQSSLQKALDKVLKRVGAKDKERPSEAGYVTAEDSETVSRRSSIASLTEPPVALHESHGTAPVEAQDRHRIMPGWQLVEQAPSLPTHASTSTQTDSPHTTASASSHVSPQPSQEAPQEAISAPRQSDLSLSPQLGSLQNEPIFEERASEISTAHSSVSRGVQSSSEDLQAGPALPAISQRSARASSFPTPPSPFAAVQEECILADAAQVNNSALHANAEASTSAEASATAGASISALSGSPSEGANHSGAASGPVPMGAAQMGGSTPAAPRDGRPRLEHLDTAYRRRQGSAQSTVEPRGSAASNVDGHTEAGTSAAALHVNAMPSGEDVGGETAEERLHSSAVARPSSQAHPICPAPFRGFVAVQPLGSPFADHSCMEDSRILSRGSLLTRDSSTSGPSNLLSSSSSRQMVCMADEDFQAGLKSMPERIPPLPNAISQENGCVSEDEHENASAPEADNAEVPQIGPLALQPRLSAAPEDEDNEHGEVEEQHQQQPLPPPLLPAGRTMRKTLSRKSPFLPDVLQALNDYNDIEFCEEYGKKVLLGEGSFGEVYKASYLDCDIAVKKLNRINDAKSEEAFRRECAILKGCRHPHIVNFMGVCKDEVGRICLMTELMDTSLMSALLLPDDANKEVHYYNQGRHILMCVAKALIYLHKHDIVHLDVKSANVLLKRGDAKLADVGLSLMLSKSFANSCSGMGTFSWAATELLLGSHPVTTASDIFSFGVLLWEVCTLEQPHLRHMRDITPDEAPEQIRQLFSDCVREDPYSRPTAKQVLQVLQDN</sequence>
<name>A0ABR2YQF3_9CHLO</name>
<evidence type="ECO:0000313" key="9">
    <source>
        <dbReference type="EMBL" id="KAK9909241.1"/>
    </source>
</evidence>
<evidence type="ECO:0000259" key="8">
    <source>
        <dbReference type="PROSITE" id="PS50011"/>
    </source>
</evidence>
<dbReference type="Pfam" id="PF00069">
    <property type="entry name" value="Pkinase"/>
    <property type="match status" value="1"/>
</dbReference>
<dbReference type="SUPFAM" id="SSF49562">
    <property type="entry name" value="C2 domain (Calcium/lipid-binding domain, CaLB)"/>
    <property type="match status" value="1"/>
</dbReference>
<evidence type="ECO:0000259" key="7">
    <source>
        <dbReference type="PROSITE" id="PS50004"/>
    </source>
</evidence>
<organism evidence="9 10">
    <name type="scientific">Coccomyxa subellipsoidea</name>
    <dbReference type="NCBI Taxonomy" id="248742"/>
    <lineage>
        <taxon>Eukaryota</taxon>
        <taxon>Viridiplantae</taxon>
        <taxon>Chlorophyta</taxon>
        <taxon>core chlorophytes</taxon>
        <taxon>Trebouxiophyceae</taxon>
        <taxon>Trebouxiophyceae incertae sedis</taxon>
        <taxon>Coccomyxaceae</taxon>
        <taxon>Coccomyxa</taxon>
    </lineage>
</organism>
<feature type="region of interest" description="Disordered" evidence="6">
    <location>
        <begin position="208"/>
        <end position="286"/>
    </location>
</feature>
<reference evidence="9 10" key="1">
    <citation type="journal article" date="2024" name="Nat. Commun.">
        <title>Phylogenomics reveals the evolutionary origins of lichenization in chlorophyte algae.</title>
        <authorList>
            <person name="Puginier C."/>
            <person name="Libourel C."/>
            <person name="Otte J."/>
            <person name="Skaloud P."/>
            <person name="Haon M."/>
            <person name="Grisel S."/>
            <person name="Petersen M."/>
            <person name="Berrin J.G."/>
            <person name="Delaux P.M."/>
            <person name="Dal Grande F."/>
            <person name="Keller J."/>
        </authorList>
    </citation>
    <scope>NUCLEOTIDE SEQUENCE [LARGE SCALE GENOMIC DNA]</scope>
    <source>
        <strain evidence="9 10">SAG 216-7</strain>
    </source>
</reference>
<feature type="region of interest" description="Disordered" evidence="6">
    <location>
        <begin position="140"/>
        <end position="172"/>
    </location>
</feature>
<evidence type="ECO:0000256" key="6">
    <source>
        <dbReference type="SAM" id="MobiDB-lite"/>
    </source>
</evidence>
<keyword evidence="10" id="KW-1185">Reference proteome</keyword>
<dbReference type="PANTHER" id="PTHR44329">
    <property type="entry name" value="SERINE/THREONINE-PROTEIN KINASE TNNI3K-RELATED"/>
    <property type="match status" value="1"/>
</dbReference>
<evidence type="ECO:0008006" key="11">
    <source>
        <dbReference type="Google" id="ProtNLM"/>
    </source>
</evidence>
<dbReference type="EMBL" id="JALJOT010000007">
    <property type="protein sequence ID" value="KAK9909241.1"/>
    <property type="molecule type" value="Genomic_DNA"/>
</dbReference>
<keyword evidence="3" id="KW-0418">Kinase</keyword>
<feature type="region of interest" description="Disordered" evidence="6">
    <location>
        <begin position="545"/>
        <end position="570"/>
    </location>
</feature>
<feature type="region of interest" description="Disordered" evidence="6">
    <location>
        <begin position="305"/>
        <end position="356"/>
    </location>
</feature>
<dbReference type="InterPro" id="IPR000719">
    <property type="entry name" value="Prot_kinase_dom"/>
</dbReference>
<keyword evidence="4 5" id="KW-0067">ATP-binding</keyword>
<feature type="binding site" evidence="5">
    <location>
        <position position="787"/>
    </location>
    <ligand>
        <name>ATP</name>
        <dbReference type="ChEBI" id="CHEBI:30616"/>
    </ligand>
</feature>
<keyword evidence="2 5" id="KW-0547">Nucleotide-binding</keyword>
<dbReference type="PROSITE" id="PS00107">
    <property type="entry name" value="PROTEIN_KINASE_ATP"/>
    <property type="match status" value="1"/>
</dbReference>
<feature type="domain" description="C2" evidence="7">
    <location>
        <begin position="1"/>
        <end position="105"/>
    </location>
</feature>
<evidence type="ECO:0000313" key="10">
    <source>
        <dbReference type="Proteomes" id="UP001491310"/>
    </source>
</evidence>
<dbReference type="InterPro" id="IPR011009">
    <property type="entry name" value="Kinase-like_dom_sf"/>
</dbReference>
<feature type="compositionally biased region" description="Low complexity" evidence="6">
    <location>
        <begin position="456"/>
        <end position="466"/>
    </location>
</feature>
<comment type="caution">
    <text evidence="9">The sequence shown here is derived from an EMBL/GenBank/DDBJ whole genome shotgun (WGS) entry which is preliminary data.</text>
</comment>
<dbReference type="Gene3D" id="1.10.510.10">
    <property type="entry name" value="Transferase(Phosphotransferase) domain 1"/>
    <property type="match status" value="1"/>
</dbReference>
<evidence type="ECO:0000256" key="3">
    <source>
        <dbReference type="ARBA" id="ARBA00022777"/>
    </source>
</evidence>
<evidence type="ECO:0000256" key="1">
    <source>
        <dbReference type="ARBA" id="ARBA00022679"/>
    </source>
</evidence>
<dbReference type="PROSITE" id="PS00108">
    <property type="entry name" value="PROTEIN_KINASE_ST"/>
    <property type="match status" value="1"/>
</dbReference>
<feature type="domain" description="Protein kinase" evidence="8">
    <location>
        <begin position="759"/>
        <end position="1002"/>
    </location>
</feature>
<accession>A0ABR2YQF3</accession>
<dbReference type="InterPro" id="IPR051681">
    <property type="entry name" value="Ser/Thr_Kinases-Pseudokinases"/>
</dbReference>
<keyword evidence="1" id="KW-0808">Transferase</keyword>
<evidence type="ECO:0000256" key="5">
    <source>
        <dbReference type="PROSITE-ProRule" id="PRU10141"/>
    </source>
</evidence>
<dbReference type="SMART" id="SM00239">
    <property type="entry name" value="C2"/>
    <property type="match status" value="1"/>
</dbReference>
<feature type="region of interest" description="Disordered" evidence="6">
    <location>
        <begin position="372"/>
        <end position="392"/>
    </location>
</feature>
<dbReference type="PROSITE" id="PS50011">
    <property type="entry name" value="PROTEIN_KINASE_DOM"/>
    <property type="match status" value="1"/>
</dbReference>
<feature type="compositionally biased region" description="Low complexity" evidence="6">
    <location>
        <begin position="615"/>
        <end position="629"/>
    </location>
</feature>
<protein>
    <recommendedName>
        <fullName evidence="11">Protein kinase domain-containing protein</fullName>
    </recommendedName>
</protein>
<dbReference type="Gene3D" id="3.30.200.20">
    <property type="entry name" value="Phosphorylase Kinase, domain 1"/>
    <property type="match status" value="1"/>
</dbReference>
<dbReference type="InterPro" id="IPR035892">
    <property type="entry name" value="C2_domain_sf"/>
</dbReference>
<proteinExistence type="predicted"/>
<dbReference type="Gene3D" id="2.60.40.150">
    <property type="entry name" value="C2 domain"/>
    <property type="match status" value="1"/>
</dbReference>
<dbReference type="InterPro" id="IPR008271">
    <property type="entry name" value="Ser/Thr_kinase_AS"/>
</dbReference>